<dbReference type="EMBL" id="UYYA01004245">
    <property type="protein sequence ID" value="VDM60664.1"/>
    <property type="molecule type" value="Genomic_DNA"/>
</dbReference>
<evidence type="ECO:0000313" key="3">
    <source>
        <dbReference type="WBParaSite" id="ACOC_0000907801-mRNA-1"/>
    </source>
</evidence>
<reference evidence="3" key="1">
    <citation type="submission" date="2017-02" db="UniProtKB">
        <authorList>
            <consortium name="WormBaseParasite"/>
        </authorList>
    </citation>
    <scope>IDENTIFICATION</scope>
</reference>
<evidence type="ECO:0000313" key="1">
    <source>
        <dbReference type="EMBL" id="VDM60664.1"/>
    </source>
</evidence>
<name>A0A0R3PTH3_ANGCS</name>
<proteinExistence type="predicted"/>
<gene>
    <name evidence="1" type="ORF">ACOC_LOCUS9079</name>
</gene>
<dbReference type="Proteomes" id="UP000267027">
    <property type="component" value="Unassembled WGS sequence"/>
</dbReference>
<sequence>MYNVHYRSGGFCVDVPVAENGSLVDRLSAEFGDEGKLTEMFWRRILDSRFVARAWEVVPEREPVKQYVWEICPKVHWKRLKLL</sequence>
<dbReference type="AlphaFoldDB" id="A0A0R3PTH3"/>
<organism evidence="3">
    <name type="scientific">Angiostrongylus costaricensis</name>
    <name type="common">Nematode worm</name>
    <dbReference type="NCBI Taxonomy" id="334426"/>
    <lineage>
        <taxon>Eukaryota</taxon>
        <taxon>Metazoa</taxon>
        <taxon>Ecdysozoa</taxon>
        <taxon>Nematoda</taxon>
        <taxon>Chromadorea</taxon>
        <taxon>Rhabditida</taxon>
        <taxon>Rhabditina</taxon>
        <taxon>Rhabditomorpha</taxon>
        <taxon>Strongyloidea</taxon>
        <taxon>Metastrongylidae</taxon>
        <taxon>Angiostrongylus</taxon>
    </lineage>
</organism>
<dbReference type="WBParaSite" id="ACOC_0000907801-mRNA-1">
    <property type="protein sequence ID" value="ACOC_0000907801-mRNA-1"/>
    <property type="gene ID" value="ACOC_0000907801"/>
</dbReference>
<evidence type="ECO:0000313" key="2">
    <source>
        <dbReference type="Proteomes" id="UP000267027"/>
    </source>
</evidence>
<protein>
    <submittedName>
        <fullName evidence="1 3">Uncharacterized protein</fullName>
    </submittedName>
</protein>
<keyword evidence="2" id="KW-1185">Reference proteome</keyword>
<accession>A0A0R3PTH3</accession>
<reference evidence="1 2" key="2">
    <citation type="submission" date="2018-11" db="EMBL/GenBank/DDBJ databases">
        <authorList>
            <consortium name="Pathogen Informatics"/>
        </authorList>
    </citation>
    <scope>NUCLEOTIDE SEQUENCE [LARGE SCALE GENOMIC DNA]</scope>
    <source>
        <strain evidence="1 2">Costa Rica</strain>
    </source>
</reference>